<evidence type="ECO:0000313" key="3">
    <source>
        <dbReference type="Proteomes" id="UP000655016"/>
    </source>
</evidence>
<accession>A0ABQ1UKN4</accession>
<dbReference type="Gene3D" id="1.10.260.40">
    <property type="entry name" value="lambda repressor-like DNA-binding domains"/>
    <property type="match status" value="1"/>
</dbReference>
<protein>
    <recommendedName>
        <fullName evidence="1">HTH cro/C1-type domain-containing protein</fullName>
    </recommendedName>
</protein>
<dbReference type="EMBL" id="BMKP01000007">
    <property type="protein sequence ID" value="GGF19064.1"/>
    <property type="molecule type" value="Genomic_DNA"/>
</dbReference>
<name>A0ABQ1UKN4_9FLAO</name>
<dbReference type="Pfam" id="PF01381">
    <property type="entry name" value="HTH_3"/>
    <property type="match status" value="1"/>
</dbReference>
<dbReference type="RefSeq" id="WP_163395311.1">
    <property type="nucleotide sequence ID" value="NZ_BMKP01000007.1"/>
</dbReference>
<organism evidence="2 3">
    <name type="scientific">Flavobacterium limi</name>
    <dbReference type="NCBI Taxonomy" id="2045105"/>
    <lineage>
        <taxon>Bacteria</taxon>
        <taxon>Pseudomonadati</taxon>
        <taxon>Bacteroidota</taxon>
        <taxon>Flavobacteriia</taxon>
        <taxon>Flavobacteriales</taxon>
        <taxon>Flavobacteriaceae</taxon>
        <taxon>Flavobacterium</taxon>
    </lineage>
</organism>
<dbReference type="PROSITE" id="PS50943">
    <property type="entry name" value="HTH_CROC1"/>
    <property type="match status" value="1"/>
</dbReference>
<dbReference type="InterPro" id="IPR001387">
    <property type="entry name" value="Cro/C1-type_HTH"/>
</dbReference>
<dbReference type="InterPro" id="IPR010982">
    <property type="entry name" value="Lambda_DNA-bd_dom_sf"/>
</dbReference>
<evidence type="ECO:0000313" key="2">
    <source>
        <dbReference type="EMBL" id="GGF19064.1"/>
    </source>
</evidence>
<feature type="domain" description="HTH cro/C1-type" evidence="1">
    <location>
        <begin position="7"/>
        <end position="61"/>
    </location>
</feature>
<sequence>MKLNQKVKLIRESKKISQIYLAHELGLNQSQYSRREKGEIQFNSDEIIKLSNLLETSISSLFDEQQNIISHKWDYNNINSISSKLIEQYEHRLKEKDEMIKLLLKTK</sequence>
<comment type="caution">
    <text evidence="2">The sequence shown here is derived from an EMBL/GenBank/DDBJ whole genome shotgun (WGS) entry which is preliminary data.</text>
</comment>
<gene>
    <name evidence="2" type="ORF">GCM10011518_30590</name>
</gene>
<proteinExistence type="predicted"/>
<dbReference type="SUPFAM" id="SSF47413">
    <property type="entry name" value="lambda repressor-like DNA-binding domains"/>
    <property type="match status" value="1"/>
</dbReference>
<dbReference type="Proteomes" id="UP000655016">
    <property type="component" value="Unassembled WGS sequence"/>
</dbReference>
<dbReference type="SMART" id="SM00530">
    <property type="entry name" value="HTH_XRE"/>
    <property type="match status" value="1"/>
</dbReference>
<dbReference type="CDD" id="cd00093">
    <property type="entry name" value="HTH_XRE"/>
    <property type="match status" value="1"/>
</dbReference>
<keyword evidence="3" id="KW-1185">Reference proteome</keyword>
<evidence type="ECO:0000259" key="1">
    <source>
        <dbReference type="PROSITE" id="PS50943"/>
    </source>
</evidence>
<reference evidence="3" key="1">
    <citation type="journal article" date="2019" name="Int. J. Syst. Evol. Microbiol.">
        <title>The Global Catalogue of Microorganisms (GCM) 10K type strain sequencing project: providing services to taxonomists for standard genome sequencing and annotation.</title>
        <authorList>
            <consortium name="The Broad Institute Genomics Platform"/>
            <consortium name="The Broad Institute Genome Sequencing Center for Infectious Disease"/>
            <person name="Wu L."/>
            <person name="Ma J."/>
        </authorList>
    </citation>
    <scope>NUCLEOTIDE SEQUENCE [LARGE SCALE GENOMIC DNA]</scope>
    <source>
        <strain evidence="3">CGMCC 1.16060</strain>
    </source>
</reference>